<proteinExistence type="inferred from homology"/>
<dbReference type="InterPro" id="IPR002727">
    <property type="entry name" value="DUF47"/>
</dbReference>
<name>A0A176K1Q1_9BACT</name>
<sequence>MTRLIEKLFPKESPLKLLREHSDIVLEAAAYLPKATKDYFEGKSVEKYSYDVEKLEKRADLLKTKLRMSYEKFRFAFFDRSDVMAILHKQDSVIDGIDDVLKILRMNQVEEIEKTEIPNLFNELCSSVYNSVKLMHELIGALTLIVESAFSPEEVKKEYGEIDILENLEFKSDTESVHIGEILFSLKKKLNPVDIFFLVNLAITISNIADNAENVAESIAMILKSE</sequence>
<evidence type="ECO:0000313" key="3">
    <source>
        <dbReference type="EMBL" id="OAA30953.1"/>
    </source>
</evidence>
<keyword evidence="2" id="KW-0175">Coiled coil</keyword>
<dbReference type="PANTHER" id="PTHR36536">
    <property type="entry name" value="UPF0111 PROTEIN HI_1603"/>
    <property type="match status" value="1"/>
</dbReference>
<comment type="caution">
    <text evidence="3">The sequence shown here is derived from an EMBL/GenBank/DDBJ whole genome shotgun (WGS) entry which is preliminary data.</text>
</comment>
<evidence type="ECO:0000256" key="1">
    <source>
        <dbReference type="ARBA" id="ARBA00008591"/>
    </source>
</evidence>
<dbReference type="OrthoDB" id="44671at2"/>
<dbReference type="PANTHER" id="PTHR36536:SF3">
    <property type="entry name" value="UPF0111 PROTEIN HI_1603"/>
    <property type="match status" value="1"/>
</dbReference>
<dbReference type="STRING" id="1453497.AT15_08205"/>
<keyword evidence="4" id="KW-1185">Reference proteome</keyword>
<dbReference type="Proteomes" id="UP000077339">
    <property type="component" value="Unassembled WGS sequence"/>
</dbReference>
<organism evidence="3 4">
    <name type="scientific">Kosmotoga arenicorallina S304</name>
    <dbReference type="NCBI Taxonomy" id="1453497"/>
    <lineage>
        <taxon>Bacteria</taxon>
        <taxon>Thermotogati</taxon>
        <taxon>Thermotogota</taxon>
        <taxon>Thermotogae</taxon>
        <taxon>Kosmotogales</taxon>
        <taxon>Kosmotogaceae</taxon>
        <taxon>Kosmotoga</taxon>
    </lineage>
</organism>
<protein>
    <recommendedName>
        <fullName evidence="5">Phosphate transport regulator</fullName>
    </recommendedName>
</protein>
<dbReference type="Pfam" id="PF01865">
    <property type="entry name" value="PhoU_div"/>
    <property type="match status" value="1"/>
</dbReference>
<dbReference type="PATRIC" id="fig|1453497.3.peg.1630"/>
<comment type="similarity">
    <text evidence="1">Belongs to the UPF0111 family.</text>
</comment>
<dbReference type="EMBL" id="JFHK01000005">
    <property type="protein sequence ID" value="OAA30953.1"/>
    <property type="molecule type" value="Genomic_DNA"/>
</dbReference>
<evidence type="ECO:0008006" key="5">
    <source>
        <dbReference type="Google" id="ProtNLM"/>
    </source>
</evidence>
<evidence type="ECO:0000313" key="4">
    <source>
        <dbReference type="Proteomes" id="UP000077339"/>
    </source>
</evidence>
<dbReference type="RefSeq" id="WP_068346665.1">
    <property type="nucleotide sequence ID" value="NZ_JFHK01000005.1"/>
</dbReference>
<reference evidence="3 4" key="1">
    <citation type="submission" date="2014-02" db="EMBL/GenBank/DDBJ databases">
        <title>Kosmotoga genome sequencing.</title>
        <authorList>
            <person name="Pollo S.M."/>
            <person name="Charchuk R."/>
            <person name="Nesbo C.L."/>
        </authorList>
    </citation>
    <scope>NUCLEOTIDE SEQUENCE [LARGE SCALE GENOMIC DNA]</scope>
    <source>
        <strain evidence="3 4">S304</strain>
    </source>
</reference>
<dbReference type="InterPro" id="IPR018445">
    <property type="entry name" value="Put_Phosphate_transp_reg"/>
</dbReference>
<dbReference type="Gene3D" id="1.20.58.220">
    <property type="entry name" value="Phosphate transport system protein phou homolog 2, domain 2"/>
    <property type="match status" value="1"/>
</dbReference>
<gene>
    <name evidence="3" type="ORF">AT15_08205</name>
</gene>
<dbReference type="AlphaFoldDB" id="A0A176K1Q1"/>
<evidence type="ECO:0000256" key="2">
    <source>
        <dbReference type="SAM" id="Coils"/>
    </source>
</evidence>
<dbReference type="InterPro" id="IPR038078">
    <property type="entry name" value="PhoU-like_sf"/>
</dbReference>
<accession>A0A176K1Q1</accession>
<feature type="coiled-coil region" evidence="2">
    <location>
        <begin position="45"/>
        <end position="72"/>
    </location>
</feature>